<reference evidence="1 2" key="1">
    <citation type="journal article" date="2022" name="New Phytol.">
        <title>Ecological generalism drives hyperdiversity of secondary metabolite gene clusters in xylarialean endophytes.</title>
        <authorList>
            <person name="Franco M.E.E."/>
            <person name="Wisecaver J.H."/>
            <person name="Arnold A.E."/>
            <person name="Ju Y.M."/>
            <person name="Slot J.C."/>
            <person name="Ahrendt S."/>
            <person name="Moore L.P."/>
            <person name="Eastman K.E."/>
            <person name="Scott K."/>
            <person name="Konkel Z."/>
            <person name="Mondo S.J."/>
            <person name="Kuo A."/>
            <person name="Hayes R.D."/>
            <person name="Haridas S."/>
            <person name="Andreopoulos B."/>
            <person name="Riley R."/>
            <person name="LaButti K."/>
            <person name="Pangilinan J."/>
            <person name="Lipzen A."/>
            <person name="Amirebrahimi M."/>
            <person name="Yan J."/>
            <person name="Adam C."/>
            <person name="Keymanesh K."/>
            <person name="Ng V."/>
            <person name="Louie K."/>
            <person name="Northen T."/>
            <person name="Drula E."/>
            <person name="Henrissat B."/>
            <person name="Hsieh H.M."/>
            <person name="Youens-Clark K."/>
            <person name="Lutzoni F."/>
            <person name="Miadlikowska J."/>
            <person name="Eastwood D.C."/>
            <person name="Hamelin R.C."/>
            <person name="Grigoriev I.V."/>
            <person name="U'Ren J.M."/>
        </authorList>
    </citation>
    <scope>NUCLEOTIDE SEQUENCE [LARGE SCALE GENOMIC DNA]</scope>
    <source>
        <strain evidence="1 2">CBS 119005</strain>
    </source>
</reference>
<protein>
    <submittedName>
        <fullName evidence="1">Uncharacterized protein</fullName>
    </submittedName>
</protein>
<keyword evidence="2" id="KW-1185">Reference proteome</keyword>
<evidence type="ECO:0000313" key="1">
    <source>
        <dbReference type="EMBL" id="KAI4866794.1"/>
    </source>
</evidence>
<name>A0ACB9Z5T7_9PEZI</name>
<evidence type="ECO:0000313" key="2">
    <source>
        <dbReference type="Proteomes" id="UP001497700"/>
    </source>
</evidence>
<sequence>MRIPTLEDATRALSLFPSLQKALSSGPLSRLSGTPPSFKAEIPGGTPFSFCEASRPTDLFEITSVELTQQPVYIDDEFTVHVYGSFRGSFTPNATLDLTTNCGSHCEEYGAPPGETPGETGRIGFCEVSQIEQPSGGKERNATCPPEEGYALITLEGYVMPMFFGTPCWYNFTLDAKTAEGERIYCFTTEVCLRWEDEDKNKGYPPGPWNDCRWPR</sequence>
<organism evidence="1 2">
    <name type="scientific">Hypoxylon rubiginosum</name>
    <dbReference type="NCBI Taxonomy" id="110542"/>
    <lineage>
        <taxon>Eukaryota</taxon>
        <taxon>Fungi</taxon>
        <taxon>Dikarya</taxon>
        <taxon>Ascomycota</taxon>
        <taxon>Pezizomycotina</taxon>
        <taxon>Sordariomycetes</taxon>
        <taxon>Xylariomycetidae</taxon>
        <taxon>Xylariales</taxon>
        <taxon>Hypoxylaceae</taxon>
        <taxon>Hypoxylon</taxon>
    </lineage>
</organism>
<dbReference type="EMBL" id="MU393454">
    <property type="protein sequence ID" value="KAI4866794.1"/>
    <property type="molecule type" value="Genomic_DNA"/>
</dbReference>
<proteinExistence type="predicted"/>
<accession>A0ACB9Z5T7</accession>
<dbReference type="Proteomes" id="UP001497700">
    <property type="component" value="Unassembled WGS sequence"/>
</dbReference>
<comment type="caution">
    <text evidence="1">The sequence shown here is derived from an EMBL/GenBank/DDBJ whole genome shotgun (WGS) entry which is preliminary data.</text>
</comment>
<gene>
    <name evidence="1" type="ORF">F4820DRAFT_446670</name>
</gene>